<evidence type="ECO:0000313" key="3">
    <source>
        <dbReference type="Proteomes" id="UP000198683"/>
    </source>
</evidence>
<organism evidence="2 3">
    <name type="scientific">Nonomuraea maritima</name>
    <dbReference type="NCBI Taxonomy" id="683260"/>
    <lineage>
        <taxon>Bacteria</taxon>
        <taxon>Bacillati</taxon>
        <taxon>Actinomycetota</taxon>
        <taxon>Actinomycetes</taxon>
        <taxon>Streptosporangiales</taxon>
        <taxon>Streptosporangiaceae</taxon>
        <taxon>Nonomuraea</taxon>
    </lineage>
</organism>
<sequence>MTFLSPLFGGRPALRHHVRVRTRSRCWTPHRSDGSRARVCGRTPSGDQSSPSRYRYDPADPTPTVDGTQVGPSAGRRTTA</sequence>
<keyword evidence="3" id="KW-1185">Reference proteome</keyword>
<dbReference type="AlphaFoldDB" id="A0A1G9ESH7"/>
<evidence type="ECO:0000256" key="1">
    <source>
        <dbReference type="SAM" id="MobiDB-lite"/>
    </source>
</evidence>
<proteinExistence type="predicted"/>
<accession>A0A1G9ESH7</accession>
<dbReference type="STRING" id="683260.SAMN05421874_111116"/>
<dbReference type="EMBL" id="FNFB01000011">
    <property type="protein sequence ID" value="SDK79142.1"/>
    <property type="molecule type" value="Genomic_DNA"/>
</dbReference>
<protein>
    <submittedName>
        <fullName evidence="2">Uncharacterized protein</fullName>
    </submittedName>
</protein>
<evidence type="ECO:0000313" key="2">
    <source>
        <dbReference type="EMBL" id="SDK79142.1"/>
    </source>
</evidence>
<feature type="region of interest" description="Disordered" evidence="1">
    <location>
        <begin position="20"/>
        <end position="80"/>
    </location>
</feature>
<dbReference type="Proteomes" id="UP000198683">
    <property type="component" value="Unassembled WGS sequence"/>
</dbReference>
<gene>
    <name evidence="2" type="ORF">SAMN05421874_111116</name>
</gene>
<reference evidence="2 3" key="1">
    <citation type="submission" date="2016-10" db="EMBL/GenBank/DDBJ databases">
        <authorList>
            <person name="de Groot N.N."/>
        </authorList>
    </citation>
    <scope>NUCLEOTIDE SEQUENCE [LARGE SCALE GENOMIC DNA]</scope>
    <source>
        <strain evidence="2 3">CGMCC 4.5681</strain>
    </source>
</reference>
<feature type="compositionally biased region" description="Polar residues" evidence="1">
    <location>
        <begin position="65"/>
        <end position="80"/>
    </location>
</feature>
<name>A0A1G9ESH7_9ACTN</name>